<feature type="region of interest" description="Disordered" evidence="1">
    <location>
        <begin position="308"/>
        <end position="379"/>
    </location>
</feature>
<sequence length="379" mass="41428">MKDVGPNATRFDIHGTILRQSAELAAKFDPWSQKKEPVPLPELDEAAAHTLVHYLYSGKYQALNTHVQPEKAVALSYKLGTCVYCAAVRYKLPGLVELAKDKITSLGEDVSIFDTLAMAKDHAFPLLPDEETWYPAYLEGAIISAMAEDPEPFRKPDFITQVEGNSRLLQVVWKTVMNNYAKIPVTPLAAEDDVATPTAESAPEEPAPVIVHDIEPVLEAEDASSGEAELVQNVASASTSIEAEASPQVAVSESDNTQGDALELDDIEPTVETRQAPEPFTDELGFETSKMYKQMGKKSDFALATETTLHEEPKKTAHTRSDSVMQSEEAEPRPELERKDSEAVEVEDNGSQVVNGANDGATPSKKNKKKKSKKSSIVF</sequence>
<evidence type="ECO:0000256" key="1">
    <source>
        <dbReference type="SAM" id="MobiDB-lite"/>
    </source>
</evidence>
<evidence type="ECO:0000313" key="3">
    <source>
        <dbReference type="Proteomes" id="UP001140560"/>
    </source>
</evidence>
<organism evidence="2 3">
    <name type="scientific">Neocucurbitaria cava</name>
    <dbReference type="NCBI Taxonomy" id="798079"/>
    <lineage>
        <taxon>Eukaryota</taxon>
        <taxon>Fungi</taxon>
        <taxon>Dikarya</taxon>
        <taxon>Ascomycota</taxon>
        <taxon>Pezizomycotina</taxon>
        <taxon>Dothideomycetes</taxon>
        <taxon>Pleosporomycetidae</taxon>
        <taxon>Pleosporales</taxon>
        <taxon>Pleosporineae</taxon>
        <taxon>Cucurbitariaceae</taxon>
        <taxon>Neocucurbitaria</taxon>
    </lineage>
</organism>
<evidence type="ECO:0008006" key="4">
    <source>
        <dbReference type="Google" id="ProtNLM"/>
    </source>
</evidence>
<dbReference type="InterPro" id="IPR011333">
    <property type="entry name" value="SKP1/BTB/POZ_sf"/>
</dbReference>
<feature type="compositionally biased region" description="Polar residues" evidence="1">
    <location>
        <begin position="249"/>
        <end position="259"/>
    </location>
</feature>
<feature type="region of interest" description="Disordered" evidence="1">
    <location>
        <begin position="243"/>
        <end position="284"/>
    </location>
</feature>
<dbReference type="PANTHER" id="PTHR37538">
    <property type="entry name" value="BTB DOMAIN-CONTAINING PROTEIN"/>
    <property type="match status" value="1"/>
</dbReference>
<dbReference type="OrthoDB" id="3594103at2759"/>
<reference evidence="2" key="1">
    <citation type="submission" date="2022-10" db="EMBL/GenBank/DDBJ databases">
        <title>Tapping the CABI collections for fungal endophytes: first genome assemblies for Collariella, Neodidymelliopsis, Ascochyta clinopodiicola, Didymella pomorum, Didymosphaeria variabile, Neocosmospora piperis and Neocucurbitaria cava.</title>
        <authorList>
            <person name="Hill R."/>
        </authorList>
    </citation>
    <scope>NUCLEOTIDE SEQUENCE</scope>
    <source>
        <strain evidence="2">IMI 356814</strain>
    </source>
</reference>
<evidence type="ECO:0000313" key="2">
    <source>
        <dbReference type="EMBL" id="KAJ4375388.1"/>
    </source>
</evidence>
<dbReference type="Proteomes" id="UP001140560">
    <property type="component" value="Unassembled WGS sequence"/>
</dbReference>
<proteinExistence type="predicted"/>
<dbReference type="AlphaFoldDB" id="A0A9W8YGD0"/>
<dbReference type="PANTHER" id="PTHR37538:SF4">
    <property type="entry name" value="PITSLRE SERINE_THREONINE-PROTEIN KINASE CDC2L1"/>
    <property type="match status" value="1"/>
</dbReference>
<dbReference type="Gene3D" id="3.30.710.10">
    <property type="entry name" value="Potassium Channel Kv1.1, Chain A"/>
    <property type="match status" value="1"/>
</dbReference>
<gene>
    <name evidence="2" type="ORF">N0V83_002475</name>
</gene>
<feature type="compositionally biased region" description="Basic and acidic residues" evidence="1">
    <location>
        <begin position="308"/>
        <end position="321"/>
    </location>
</feature>
<feature type="compositionally biased region" description="Basic residues" evidence="1">
    <location>
        <begin position="365"/>
        <end position="379"/>
    </location>
</feature>
<name>A0A9W8YGD0_9PLEO</name>
<protein>
    <recommendedName>
        <fullName evidence="4">BTB domain-containing protein</fullName>
    </recommendedName>
</protein>
<accession>A0A9W8YGD0</accession>
<dbReference type="EMBL" id="JAPEUY010000003">
    <property type="protein sequence ID" value="KAJ4375388.1"/>
    <property type="molecule type" value="Genomic_DNA"/>
</dbReference>
<feature type="compositionally biased region" description="Basic and acidic residues" evidence="1">
    <location>
        <begin position="330"/>
        <end position="342"/>
    </location>
</feature>
<comment type="caution">
    <text evidence="2">The sequence shown here is derived from an EMBL/GenBank/DDBJ whole genome shotgun (WGS) entry which is preliminary data.</text>
</comment>
<keyword evidence="3" id="KW-1185">Reference proteome</keyword>